<sequence length="121" mass="12967">IGTNEPLRGEIRVGGERVGVGALTETATFLVTDPPAPLQVKAKVVLVVKLVIVWEPEVTLLPDHWALEGEALAEQEVVLVEDQVKVEELPEETWVGLAEKVRVGVGGGVTLAQFDILALIV</sequence>
<dbReference type="EMBL" id="PCRS01000016">
    <property type="protein sequence ID" value="PIP25015.1"/>
    <property type="molecule type" value="Genomic_DNA"/>
</dbReference>
<dbReference type="Proteomes" id="UP000228681">
    <property type="component" value="Unassembled WGS sequence"/>
</dbReference>
<gene>
    <name evidence="1" type="ORF">COX34_00925</name>
</gene>
<accession>A0A2G9Z0I8</accession>
<comment type="caution">
    <text evidence="1">The sequence shown here is derived from an EMBL/GenBank/DDBJ whole genome shotgun (WGS) entry which is preliminary data.</text>
</comment>
<proteinExistence type="predicted"/>
<reference evidence="1 2" key="1">
    <citation type="submission" date="2017-09" db="EMBL/GenBank/DDBJ databases">
        <title>Depth-based differentiation of microbial function through sediment-hosted aquifers and enrichment of novel symbionts in the deep terrestrial subsurface.</title>
        <authorList>
            <person name="Probst A.J."/>
            <person name="Ladd B."/>
            <person name="Jarett J.K."/>
            <person name="Geller-Mcgrath D.E."/>
            <person name="Sieber C.M."/>
            <person name="Emerson J.B."/>
            <person name="Anantharaman K."/>
            <person name="Thomas B.C."/>
            <person name="Malmstrom R."/>
            <person name="Stieglmeier M."/>
            <person name="Klingl A."/>
            <person name="Woyke T."/>
            <person name="Ryan C.M."/>
            <person name="Banfield J.F."/>
        </authorList>
    </citation>
    <scope>NUCLEOTIDE SEQUENCE [LARGE SCALE GENOMIC DNA]</scope>
    <source>
        <strain evidence="1">CG23_combo_of_CG06-09_8_20_14_all_36_12</strain>
    </source>
</reference>
<organism evidence="1 2">
    <name type="scientific">Candidatus Nealsonbacteria bacterium CG23_combo_of_CG06-09_8_20_14_all_36_12</name>
    <dbReference type="NCBI Taxonomy" id="1974718"/>
    <lineage>
        <taxon>Bacteria</taxon>
        <taxon>Candidatus Nealsoniibacteriota</taxon>
    </lineage>
</organism>
<feature type="non-terminal residue" evidence="1">
    <location>
        <position position="1"/>
    </location>
</feature>
<dbReference type="AlphaFoldDB" id="A0A2G9Z0I8"/>
<protein>
    <submittedName>
        <fullName evidence="1">Uncharacterized protein</fullName>
    </submittedName>
</protein>
<evidence type="ECO:0000313" key="1">
    <source>
        <dbReference type="EMBL" id="PIP25015.1"/>
    </source>
</evidence>
<evidence type="ECO:0000313" key="2">
    <source>
        <dbReference type="Proteomes" id="UP000228681"/>
    </source>
</evidence>
<name>A0A2G9Z0I8_9BACT</name>